<dbReference type="RefSeq" id="WP_030431976.1">
    <property type="nucleotide sequence ID" value="NZ_JOEF01000022.1"/>
</dbReference>
<proteinExistence type="predicted"/>
<reference evidence="1 2" key="1">
    <citation type="submission" date="2016-10" db="EMBL/GenBank/DDBJ databases">
        <authorList>
            <person name="de Groot N.N."/>
        </authorList>
    </citation>
    <scope>NUCLEOTIDE SEQUENCE [LARGE SCALE GENOMIC DNA]</scope>
    <source>
        <strain evidence="1 2">DSM 44149</strain>
    </source>
</reference>
<evidence type="ECO:0000313" key="1">
    <source>
        <dbReference type="EMBL" id="SDN73477.1"/>
    </source>
</evidence>
<gene>
    <name evidence="1" type="ORF">SAMN04489726_7989</name>
</gene>
<organism evidence="1 2">
    <name type="scientific">Allokutzneria albata</name>
    <name type="common">Kibdelosporangium albatum</name>
    <dbReference type="NCBI Taxonomy" id="211114"/>
    <lineage>
        <taxon>Bacteria</taxon>
        <taxon>Bacillati</taxon>
        <taxon>Actinomycetota</taxon>
        <taxon>Actinomycetes</taxon>
        <taxon>Pseudonocardiales</taxon>
        <taxon>Pseudonocardiaceae</taxon>
        <taxon>Allokutzneria</taxon>
    </lineage>
</organism>
<dbReference type="STRING" id="211114.SAMN04489726_7989"/>
<dbReference type="Proteomes" id="UP000183376">
    <property type="component" value="Chromosome I"/>
</dbReference>
<protein>
    <submittedName>
        <fullName evidence="1">Uncharacterized protein</fullName>
    </submittedName>
</protein>
<accession>A0A1H0DTA6</accession>
<name>A0A1H0DTA6_ALLAB</name>
<dbReference type="EMBL" id="LT629701">
    <property type="protein sequence ID" value="SDN73477.1"/>
    <property type="molecule type" value="Genomic_DNA"/>
</dbReference>
<dbReference type="AlphaFoldDB" id="A0A1H0DTA6"/>
<sequence length="94" mass="10036">MPTPKTSASNQRMASDALTLTEEGSLTVDTAHGPVVELFAYPELYAQLAELIIDHDMAVPNWHGGAVMELRLRAAKPCAPSCRCAADDDAPPES</sequence>
<keyword evidence="2" id="KW-1185">Reference proteome</keyword>
<evidence type="ECO:0000313" key="2">
    <source>
        <dbReference type="Proteomes" id="UP000183376"/>
    </source>
</evidence>